<organism evidence="2 3">
    <name type="scientific">Candidatus Woesebacteria bacterium RIFCSPHIGHO2_01_FULL_41_10</name>
    <dbReference type="NCBI Taxonomy" id="1802500"/>
    <lineage>
        <taxon>Bacteria</taxon>
        <taxon>Candidatus Woeseibacteriota</taxon>
    </lineage>
</organism>
<dbReference type="GO" id="GO:0005840">
    <property type="term" value="C:ribosome"/>
    <property type="evidence" value="ECO:0007669"/>
    <property type="project" value="InterPro"/>
</dbReference>
<proteinExistence type="predicted"/>
<dbReference type="GO" id="GO:0006412">
    <property type="term" value="P:translation"/>
    <property type="evidence" value="ECO:0007669"/>
    <property type="project" value="InterPro"/>
</dbReference>
<feature type="coiled-coil region" evidence="1">
    <location>
        <begin position="7"/>
        <end position="34"/>
    </location>
</feature>
<gene>
    <name evidence="2" type="ORF">A2801_01245</name>
</gene>
<keyword evidence="1" id="KW-0175">Coiled coil</keyword>
<accession>A0A1F7YUR6</accession>
<evidence type="ECO:0000256" key="1">
    <source>
        <dbReference type="SAM" id="Coils"/>
    </source>
</evidence>
<dbReference type="SUPFAM" id="SSF46561">
    <property type="entry name" value="Ribosomal protein L29 (L29p)"/>
    <property type="match status" value="1"/>
</dbReference>
<dbReference type="GO" id="GO:0003735">
    <property type="term" value="F:structural constituent of ribosome"/>
    <property type="evidence" value="ECO:0007669"/>
    <property type="project" value="InterPro"/>
</dbReference>
<dbReference type="AlphaFoldDB" id="A0A1F7YUR6"/>
<sequence length="71" mass="8038">MKIKTLSQQRKKTIAELEKEVNGLKVKLSETKINLIAKKESNLKAAHLLRRDIAQNLSIIGELKKSEKVAK</sequence>
<dbReference type="EMBL" id="MGGM01000002">
    <property type="protein sequence ID" value="OGM30255.1"/>
    <property type="molecule type" value="Genomic_DNA"/>
</dbReference>
<reference evidence="2 3" key="1">
    <citation type="journal article" date="2016" name="Nat. Commun.">
        <title>Thousands of microbial genomes shed light on interconnected biogeochemical processes in an aquifer system.</title>
        <authorList>
            <person name="Anantharaman K."/>
            <person name="Brown C.T."/>
            <person name="Hug L.A."/>
            <person name="Sharon I."/>
            <person name="Castelle C.J."/>
            <person name="Probst A.J."/>
            <person name="Thomas B.C."/>
            <person name="Singh A."/>
            <person name="Wilkins M.J."/>
            <person name="Karaoz U."/>
            <person name="Brodie E.L."/>
            <person name="Williams K.H."/>
            <person name="Hubbard S.S."/>
            <person name="Banfield J.F."/>
        </authorList>
    </citation>
    <scope>NUCLEOTIDE SEQUENCE [LARGE SCALE GENOMIC DNA]</scope>
</reference>
<dbReference type="Gene3D" id="1.10.287.310">
    <property type="match status" value="1"/>
</dbReference>
<dbReference type="Proteomes" id="UP000177263">
    <property type="component" value="Unassembled WGS sequence"/>
</dbReference>
<evidence type="ECO:0000313" key="2">
    <source>
        <dbReference type="EMBL" id="OGM30255.1"/>
    </source>
</evidence>
<protein>
    <recommendedName>
        <fullName evidence="4">50S ribosomal protein L29</fullName>
    </recommendedName>
</protein>
<dbReference type="STRING" id="1802500.A2801_01245"/>
<dbReference type="InterPro" id="IPR036049">
    <property type="entry name" value="Ribosomal_uL29_sf"/>
</dbReference>
<name>A0A1F7YUR6_9BACT</name>
<evidence type="ECO:0008006" key="4">
    <source>
        <dbReference type="Google" id="ProtNLM"/>
    </source>
</evidence>
<evidence type="ECO:0000313" key="3">
    <source>
        <dbReference type="Proteomes" id="UP000177263"/>
    </source>
</evidence>
<comment type="caution">
    <text evidence="2">The sequence shown here is derived from an EMBL/GenBank/DDBJ whole genome shotgun (WGS) entry which is preliminary data.</text>
</comment>